<evidence type="ECO:0000256" key="4">
    <source>
        <dbReference type="SAM" id="MobiDB-lite"/>
    </source>
</evidence>
<feature type="domain" description="Secretin N-terminal" evidence="7">
    <location>
        <begin position="196"/>
        <end position="277"/>
    </location>
</feature>
<dbReference type="PANTHER" id="PTHR30332:SF24">
    <property type="entry name" value="SECRETIN GSPD-RELATED"/>
    <property type="match status" value="1"/>
</dbReference>
<evidence type="ECO:0000256" key="2">
    <source>
        <dbReference type="ARBA" id="ARBA00022729"/>
    </source>
</evidence>
<comment type="caution">
    <text evidence="8">The sequence shown here is derived from an EMBL/GenBank/DDBJ whole genome shotgun (WGS) entry which is preliminary data.</text>
</comment>
<accession>A0A2J5QAD0</accession>
<feature type="region of interest" description="Disordered" evidence="4">
    <location>
        <begin position="212"/>
        <end position="242"/>
    </location>
</feature>
<reference evidence="8 9" key="2">
    <citation type="submission" date="2018-01" db="EMBL/GenBank/DDBJ databases">
        <title>Genomic study of Klebsiella pneumoniae.</title>
        <authorList>
            <person name="Yang Y."/>
            <person name="Bicalho R."/>
        </authorList>
    </citation>
    <scope>NUCLEOTIDE SEQUENCE [LARGE SCALE GENOMIC DNA]</scope>
    <source>
        <strain evidence="8 9">A10</strain>
    </source>
</reference>
<evidence type="ECO:0000259" key="6">
    <source>
        <dbReference type="Pfam" id="PF00263"/>
    </source>
</evidence>
<dbReference type="GO" id="GO:0009297">
    <property type="term" value="P:pilus assembly"/>
    <property type="evidence" value="ECO:0007669"/>
    <property type="project" value="InterPro"/>
</dbReference>
<dbReference type="PANTHER" id="PTHR30332">
    <property type="entry name" value="PROBABLE GENERAL SECRETION PATHWAY PROTEIN D"/>
    <property type="match status" value="1"/>
</dbReference>
<evidence type="ECO:0000256" key="1">
    <source>
        <dbReference type="ARBA" id="ARBA00004370"/>
    </source>
</evidence>
<dbReference type="GO" id="GO:0009306">
    <property type="term" value="P:protein secretion"/>
    <property type="evidence" value="ECO:0007669"/>
    <property type="project" value="InterPro"/>
</dbReference>
<dbReference type="Pfam" id="PF07655">
    <property type="entry name" value="Secretin_N_2"/>
    <property type="match status" value="1"/>
</dbReference>
<dbReference type="GO" id="GO:0019867">
    <property type="term" value="C:outer membrane"/>
    <property type="evidence" value="ECO:0007669"/>
    <property type="project" value="InterPro"/>
</dbReference>
<reference evidence="8 9" key="1">
    <citation type="submission" date="2017-11" db="EMBL/GenBank/DDBJ databases">
        <authorList>
            <person name="Han C.G."/>
        </authorList>
    </citation>
    <scope>NUCLEOTIDE SEQUENCE [LARGE SCALE GENOMIC DNA]</scope>
    <source>
        <strain evidence="8 9">A10</strain>
    </source>
</reference>
<evidence type="ECO:0000313" key="8">
    <source>
        <dbReference type="EMBL" id="PLO75279.1"/>
    </source>
</evidence>
<dbReference type="InterPro" id="IPR004846">
    <property type="entry name" value="T2SS/T3SS_dom"/>
</dbReference>
<feature type="compositionally biased region" description="Low complexity" evidence="4">
    <location>
        <begin position="213"/>
        <end position="223"/>
    </location>
</feature>
<proteinExistence type="predicted"/>
<dbReference type="InterPro" id="IPR050810">
    <property type="entry name" value="Bact_Secretion_Sys_Channel"/>
</dbReference>
<dbReference type="EMBL" id="PIDR01000013">
    <property type="protein sequence ID" value="PLO75279.1"/>
    <property type="molecule type" value="Genomic_DNA"/>
</dbReference>
<feature type="signal peptide" evidence="5">
    <location>
        <begin position="1"/>
        <end position="20"/>
    </location>
</feature>
<dbReference type="RefSeq" id="WP_053094426.1">
    <property type="nucleotide sequence ID" value="NZ_CAXLPK010000002.1"/>
</dbReference>
<name>A0A2J5QAD0_9ENTR</name>
<keyword evidence="3" id="KW-0472">Membrane</keyword>
<evidence type="ECO:0000256" key="3">
    <source>
        <dbReference type="ARBA" id="ARBA00023136"/>
    </source>
</evidence>
<keyword evidence="2 5" id="KW-0732">Signal</keyword>
<dbReference type="PROSITE" id="PS51257">
    <property type="entry name" value="PROKAR_LIPOPROTEIN"/>
    <property type="match status" value="1"/>
</dbReference>
<evidence type="ECO:0000256" key="5">
    <source>
        <dbReference type="SAM" id="SignalP"/>
    </source>
</evidence>
<organism evidence="8 9">
    <name type="scientific">Klebsiella michiganensis</name>
    <dbReference type="NCBI Taxonomy" id="1134687"/>
    <lineage>
        <taxon>Bacteria</taxon>
        <taxon>Pseudomonadati</taxon>
        <taxon>Pseudomonadota</taxon>
        <taxon>Gammaproteobacteria</taxon>
        <taxon>Enterobacterales</taxon>
        <taxon>Enterobacteriaceae</taxon>
        <taxon>Klebsiella/Raoultella group</taxon>
        <taxon>Klebsiella</taxon>
    </lineage>
</organism>
<feature type="domain" description="Type II/III secretion system secretin-like" evidence="6">
    <location>
        <begin position="380"/>
        <end position="545"/>
    </location>
</feature>
<evidence type="ECO:0000259" key="7">
    <source>
        <dbReference type="Pfam" id="PF07655"/>
    </source>
</evidence>
<comment type="subcellular location">
    <subcellularLocation>
        <location evidence="1">Membrane</location>
    </subcellularLocation>
</comment>
<dbReference type="InterPro" id="IPR011514">
    <property type="entry name" value="Secretin_N_2"/>
</dbReference>
<protein>
    <submittedName>
        <fullName evidence="8">PilN family type IVB pilus formation outer membrane protein</fullName>
    </submittedName>
</protein>
<dbReference type="Proteomes" id="UP000234667">
    <property type="component" value="Unassembled WGS sequence"/>
</dbReference>
<dbReference type="Pfam" id="PF00263">
    <property type="entry name" value="Secretin"/>
    <property type="match status" value="1"/>
</dbReference>
<feature type="chain" id="PRO_5014372436" evidence="5">
    <location>
        <begin position="21"/>
        <end position="548"/>
    </location>
</feature>
<dbReference type="InterPro" id="IPR013359">
    <property type="entry name" value="Pilus_4B_PilN"/>
</dbReference>
<dbReference type="NCBIfam" id="TIGR02520">
    <property type="entry name" value="pilus_B_mal_scr"/>
    <property type="match status" value="1"/>
</dbReference>
<gene>
    <name evidence="8" type="ORF">CWN49_01440</name>
</gene>
<dbReference type="AlphaFoldDB" id="A0A2J5QAD0"/>
<sequence>MKLPFRSGAVWLMTSLLSLAGCSAMYDDISQEAAGITRQSDTALQTHQVAEAPPVTWLDSQWVNPHPLTVSEKTRSVPACSITLVSAVPLTLSAAAQRITASCGLPVTIQPPAGLSAHGETRQLNGSLPLPDASGRTPLATAGAMPSSRLIAVTSPDIGPLSWQGPLGGLLDTLSTRSGMHWRHEGGQITFFSQTTETFQIAVLNASTSMDASVTGGTSASAGVSGGGSNSNSLSGNQDTSQKTTVRLASELYDDLRKAVETMLTPDSGRYYLSTASSTLTVTDTPEVLARVRHYIETENSRLNRQVTLKVEVYSVTAKKANELGLDWKAVYNSVTGIGASLTGSFASGSSTASSAGMSILDSATGRAARWRGSEVFIKALAEQGNLAVVTTQTSTTTNMVPVPVQVADQTVYLASTKTTTSDSYSSTELTPGSITTGFNMTMMPYVRDNGDIQLQFSFNLSDSPTIRTVTSSDGNTSIEMPYTKLRSLAQRVNMKSGQTLILSGYESTAAQDTREGTFTPKNWLFGGGRGVSDQRATLVILITPVLS</sequence>
<evidence type="ECO:0000313" key="9">
    <source>
        <dbReference type="Proteomes" id="UP000234667"/>
    </source>
</evidence>